<sequence>MSHAVNAKAFIRHPSGKDKISDEYVTAEAGMNQENEGKTSDVLLTIPLKRKRGRPRKDQGHPGRYFNSLPHNVHGQNRENAHIPPGFGTADGNQPQQVDAADNADDSMVGQVVTGVVEAAFDAGYLLSVRVGGSDTRLRGVVFKPGHYVPVTAENDVAPHVRMIRRNEVPFPAGNQAPAQGNGRRSREKNEHRASYSSNWSPVANQLVTYKGKQTLTVPANLPPPVGARGTVVPVVLQPVNFPNGMIPSIEAPPIASQPAHLAASKAKQVSSLAEPQSSLDVKPKSLQMNNESTSEPEKTNHHVEGNTSRSPVMAFDQLVNEVVKRIQVSSGSVVTENECGKSVDTSSSKASGLTAEQIQDLSRPLLIKPLQAIRSDAIDHSAPASQTQTGKMTELLLAVQENLMEKQGADAQLVDSENLAK</sequence>
<feature type="compositionally biased region" description="Basic and acidic residues" evidence="1">
    <location>
        <begin position="296"/>
        <end position="305"/>
    </location>
</feature>
<reference evidence="2" key="1">
    <citation type="submission" date="2023-05" db="EMBL/GenBank/DDBJ databases">
        <title>Nepenthes gracilis genome sequencing.</title>
        <authorList>
            <person name="Fukushima K."/>
        </authorList>
    </citation>
    <scope>NUCLEOTIDE SEQUENCE</scope>
    <source>
        <strain evidence="2">SING2019-196</strain>
    </source>
</reference>
<evidence type="ECO:0000313" key="2">
    <source>
        <dbReference type="EMBL" id="GMH25508.1"/>
    </source>
</evidence>
<keyword evidence="3" id="KW-1185">Reference proteome</keyword>
<feature type="region of interest" description="Disordered" evidence="1">
    <location>
        <begin position="261"/>
        <end position="309"/>
    </location>
</feature>
<evidence type="ECO:0000313" key="3">
    <source>
        <dbReference type="Proteomes" id="UP001279734"/>
    </source>
</evidence>
<evidence type="ECO:0000256" key="1">
    <source>
        <dbReference type="SAM" id="MobiDB-lite"/>
    </source>
</evidence>
<gene>
    <name evidence="2" type="ORF">Nepgr_027351</name>
</gene>
<organism evidence="2 3">
    <name type="scientific">Nepenthes gracilis</name>
    <name type="common">Slender pitcher plant</name>
    <dbReference type="NCBI Taxonomy" id="150966"/>
    <lineage>
        <taxon>Eukaryota</taxon>
        <taxon>Viridiplantae</taxon>
        <taxon>Streptophyta</taxon>
        <taxon>Embryophyta</taxon>
        <taxon>Tracheophyta</taxon>
        <taxon>Spermatophyta</taxon>
        <taxon>Magnoliopsida</taxon>
        <taxon>eudicotyledons</taxon>
        <taxon>Gunneridae</taxon>
        <taxon>Pentapetalae</taxon>
        <taxon>Caryophyllales</taxon>
        <taxon>Nepenthaceae</taxon>
        <taxon>Nepenthes</taxon>
    </lineage>
</organism>
<dbReference type="PANTHER" id="PTHR34682">
    <property type="entry name" value="AT HOOK MOTIF-CONTAINING PROTEIN"/>
    <property type="match status" value="1"/>
</dbReference>
<proteinExistence type="predicted"/>
<dbReference type="PANTHER" id="PTHR34682:SF1">
    <property type="entry name" value="PROTEIN METABOLIC NETWORK MODULATOR 1"/>
    <property type="match status" value="1"/>
</dbReference>
<dbReference type="EMBL" id="BSYO01000029">
    <property type="protein sequence ID" value="GMH25508.1"/>
    <property type="molecule type" value="Genomic_DNA"/>
</dbReference>
<dbReference type="AlphaFoldDB" id="A0AAD3TA85"/>
<dbReference type="Proteomes" id="UP001279734">
    <property type="component" value="Unassembled WGS sequence"/>
</dbReference>
<dbReference type="InterPro" id="IPR045881">
    <property type="entry name" value="MNM1-like"/>
</dbReference>
<feature type="region of interest" description="Disordered" evidence="1">
    <location>
        <begin position="169"/>
        <end position="197"/>
    </location>
</feature>
<feature type="region of interest" description="Disordered" evidence="1">
    <location>
        <begin position="48"/>
        <end position="100"/>
    </location>
</feature>
<protein>
    <submittedName>
        <fullName evidence="2">Uncharacterized protein</fullName>
    </submittedName>
</protein>
<name>A0AAD3TA85_NEPGR</name>
<accession>A0AAD3TA85</accession>
<feature type="compositionally biased region" description="Polar residues" evidence="1">
    <location>
        <begin position="268"/>
        <end position="280"/>
    </location>
</feature>
<comment type="caution">
    <text evidence="2">The sequence shown here is derived from an EMBL/GenBank/DDBJ whole genome shotgun (WGS) entry which is preliminary data.</text>
</comment>